<organism evidence="3">
    <name type="scientific">Candidatus Methanomethylicus mesodigestus</name>
    <dbReference type="NCBI Taxonomy" id="1867258"/>
    <lineage>
        <taxon>Archaea</taxon>
        <taxon>Thermoproteota</taxon>
        <taxon>Methanosuratincolia</taxon>
        <taxon>Candidatus Methanomethylicales</taxon>
        <taxon>Candidatus Methanomethylicaceae</taxon>
        <taxon>Candidatus Methanomethylicus</taxon>
    </lineage>
</organism>
<protein>
    <recommendedName>
        <fullName evidence="2">Bacterial Ig-like domain-containing protein</fullName>
    </recommendedName>
</protein>
<evidence type="ECO:0000313" key="3">
    <source>
        <dbReference type="EMBL" id="HFK19697.1"/>
    </source>
</evidence>
<dbReference type="InterPro" id="IPR032109">
    <property type="entry name" value="Big_3_5"/>
</dbReference>
<dbReference type="EMBL" id="DSTX01000001">
    <property type="protein sequence ID" value="HFK19697.1"/>
    <property type="molecule type" value="Genomic_DNA"/>
</dbReference>
<proteinExistence type="predicted"/>
<dbReference type="SUPFAM" id="SSF49464">
    <property type="entry name" value="Carboxypeptidase regulatory domain-like"/>
    <property type="match status" value="4"/>
</dbReference>
<dbReference type="AlphaFoldDB" id="A0A7C3J3X8"/>
<dbReference type="Gene3D" id="2.60.40.10">
    <property type="entry name" value="Immunoglobulins"/>
    <property type="match status" value="1"/>
</dbReference>
<comment type="caution">
    <text evidence="3">The sequence shown here is derived from an EMBL/GenBank/DDBJ whole genome shotgun (WGS) entry which is preliminary data.</text>
</comment>
<keyword evidence="1" id="KW-0812">Transmembrane</keyword>
<dbReference type="InterPro" id="IPR008969">
    <property type="entry name" value="CarboxyPept-like_regulatory"/>
</dbReference>
<feature type="domain" description="Bacterial Ig-like" evidence="2">
    <location>
        <begin position="479"/>
        <end position="564"/>
    </location>
</feature>
<reference evidence="3" key="1">
    <citation type="journal article" date="2020" name="mSystems">
        <title>Genome- and Community-Level Interaction Insights into Carbon Utilization and Element Cycling Functions of Hydrothermarchaeota in Hydrothermal Sediment.</title>
        <authorList>
            <person name="Zhou Z."/>
            <person name="Liu Y."/>
            <person name="Xu W."/>
            <person name="Pan J."/>
            <person name="Luo Z.H."/>
            <person name="Li M."/>
        </authorList>
    </citation>
    <scope>NUCLEOTIDE SEQUENCE [LARGE SCALE GENOMIC DNA]</scope>
    <source>
        <strain evidence="3">SpSt-468</strain>
    </source>
</reference>
<evidence type="ECO:0000259" key="2">
    <source>
        <dbReference type="Pfam" id="PF16640"/>
    </source>
</evidence>
<keyword evidence="1" id="KW-1133">Transmembrane helix</keyword>
<name>A0A7C3J3X8_9CREN</name>
<dbReference type="Pfam" id="PF16640">
    <property type="entry name" value="Big_3_5"/>
    <property type="match status" value="1"/>
</dbReference>
<gene>
    <name evidence="3" type="ORF">ENS19_00240</name>
</gene>
<evidence type="ECO:0000256" key="1">
    <source>
        <dbReference type="SAM" id="Phobius"/>
    </source>
</evidence>
<keyword evidence="1" id="KW-0472">Membrane</keyword>
<accession>A0A7C3J3X8</accession>
<dbReference type="Pfam" id="PF13620">
    <property type="entry name" value="CarboxypepD_reg"/>
    <property type="match status" value="3"/>
</dbReference>
<feature type="transmembrane region" description="Helical" evidence="1">
    <location>
        <begin position="583"/>
        <end position="603"/>
    </location>
</feature>
<dbReference type="Gene3D" id="2.60.40.1120">
    <property type="entry name" value="Carboxypeptidase-like, regulatory domain"/>
    <property type="match status" value="4"/>
</dbReference>
<sequence length="607" mass="63497">MSQKNLFSASVLVALMLVASLPSINALAPIPSATVRVTGANGNVYLSTGADGRFNGAIPAGNYTVDVIVSGYVFGKLENVVVTAGNTTDLGDIPLGRSGKVTGTAVGPHGETINDLQIKICDQSTNASISGTILQNGTFQFNTGLKNGTYFLEINPQWDVRKVNGGYLAKRIYDIHVVEGETTSGVVVPLDYSARVSGHVRATNGSPISMIYVYAFLNDTYLLNYAITDSDGFYNISNCLTNGSYKILVSAGGYGADESYRGVDLVTGEEVKDFDFSLVPSAIVSGTVTYSNGYPAPGIMIYFTPLNNHTACVAYTDHYGRYRLATYLYNGSYVVQPSYPSAPSQTITVVEGKETKNVDFILPSNGNTYAFVAGLVNDSLGNSLAYTAIQAGANSGSSDTNGYFFVPVTLPPDTMTLEVNVSASKIGFATATVGGITLTPNSTTTVNFTLNALPKGNLQGRIIDPLAQTPKQAVQISIQSSASNVTAGSNITLTGSLSANANGTVTIFRSVNGSNYIAFSNATLVAGTYSLTASLSQPGTYSFYAYWPGSSDYLASNSTTVTITCTSAQGPPPPPSETSDNTLFLLAGGAAGAAVIVGLLLLLRKRS</sequence>
<dbReference type="InterPro" id="IPR013783">
    <property type="entry name" value="Ig-like_fold"/>
</dbReference>